<evidence type="ECO:0000313" key="2">
    <source>
        <dbReference type="Proteomes" id="UP001221757"/>
    </source>
</evidence>
<accession>A0AAD7DVH0</accession>
<evidence type="ECO:0000313" key="1">
    <source>
        <dbReference type="EMBL" id="KAJ7700731.1"/>
    </source>
</evidence>
<name>A0AAD7DVH0_MYCRO</name>
<dbReference type="Gene3D" id="3.20.20.140">
    <property type="entry name" value="Metal-dependent hydrolases"/>
    <property type="match status" value="1"/>
</dbReference>
<protein>
    <submittedName>
        <fullName evidence="1">Uncharacterized protein</fullName>
    </submittedName>
</protein>
<reference evidence="1" key="1">
    <citation type="submission" date="2023-03" db="EMBL/GenBank/DDBJ databases">
        <title>Massive genome expansion in bonnet fungi (Mycena s.s.) driven by repeated elements and novel gene families across ecological guilds.</title>
        <authorList>
            <consortium name="Lawrence Berkeley National Laboratory"/>
            <person name="Harder C.B."/>
            <person name="Miyauchi S."/>
            <person name="Viragh M."/>
            <person name="Kuo A."/>
            <person name="Thoen E."/>
            <person name="Andreopoulos B."/>
            <person name="Lu D."/>
            <person name="Skrede I."/>
            <person name="Drula E."/>
            <person name="Henrissat B."/>
            <person name="Morin E."/>
            <person name="Kohler A."/>
            <person name="Barry K."/>
            <person name="LaButti K."/>
            <person name="Morin E."/>
            <person name="Salamov A."/>
            <person name="Lipzen A."/>
            <person name="Mereny Z."/>
            <person name="Hegedus B."/>
            <person name="Baldrian P."/>
            <person name="Stursova M."/>
            <person name="Weitz H."/>
            <person name="Taylor A."/>
            <person name="Grigoriev I.V."/>
            <person name="Nagy L.G."/>
            <person name="Martin F."/>
            <person name="Kauserud H."/>
        </authorList>
    </citation>
    <scope>NUCLEOTIDE SEQUENCE</scope>
    <source>
        <strain evidence="1">CBHHK067</strain>
    </source>
</reference>
<proteinExistence type="predicted"/>
<gene>
    <name evidence="1" type="ORF">B0H17DRAFT_1327789</name>
</gene>
<sequence>MCFTDSPKFSQRILNCFPNFYIGITGETNHRRDHLLLQHRHLHDRVQHAARSSAPQRLCVVPETDAPYMVPAPIYYYAGPAFAAPDAEGKSS</sequence>
<keyword evidence="2" id="KW-1185">Reference proteome</keyword>
<dbReference type="AlphaFoldDB" id="A0AAD7DVH0"/>
<comment type="caution">
    <text evidence="1">The sequence shown here is derived from an EMBL/GenBank/DDBJ whole genome shotgun (WGS) entry which is preliminary data.</text>
</comment>
<dbReference type="InterPro" id="IPR032466">
    <property type="entry name" value="Metal_Hydrolase"/>
</dbReference>
<dbReference type="Proteomes" id="UP001221757">
    <property type="component" value="Unassembled WGS sequence"/>
</dbReference>
<dbReference type="EMBL" id="JARKIE010000019">
    <property type="protein sequence ID" value="KAJ7700731.1"/>
    <property type="molecule type" value="Genomic_DNA"/>
</dbReference>
<organism evidence="1 2">
    <name type="scientific">Mycena rosella</name>
    <name type="common">Pink bonnet</name>
    <name type="synonym">Agaricus rosellus</name>
    <dbReference type="NCBI Taxonomy" id="1033263"/>
    <lineage>
        <taxon>Eukaryota</taxon>
        <taxon>Fungi</taxon>
        <taxon>Dikarya</taxon>
        <taxon>Basidiomycota</taxon>
        <taxon>Agaricomycotina</taxon>
        <taxon>Agaricomycetes</taxon>
        <taxon>Agaricomycetidae</taxon>
        <taxon>Agaricales</taxon>
        <taxon>Marasmiineae</taxon>
        <taxon>Mycenaceae</taxon>
        <taxon>Mycena</taxon>
    </lineage>
</organism>
<dbReference type="SUPFAM" id="SSF51556">
    <property type="entry name" value="Metallo-dependent hydrolases"/>
    <property type="match status" value="1"/>
</dbReference>